<dbReference type="Proteomes" id="UP000003165">
    <property type="component" value="Unassembled WGS sequence"/>
</dbReference>
<protein>
    <submittedName>
        <fullName evidence="1">Uncharacterized protein</fullName>
    </submittedName>
</protein>
<dbReference type="AlphaFoldDB" id="B9Z508"/>
<proteinExistence type="predicted"/>
<comment type="caution">
    <text evidence="1">The sequence shown here is derived from an EMBL/GenBank/DDBJ whole genome shotgun (WGS) entry which is preliminary data.</text>
</comment>
<name>B9Z508_9NEIS</name>
<reference evidence="1 2" key="1">
    <citation type="submission" date="2009-02" db="EMBL/GenBank/DDBJ databases">
        <title>Sequencing of the draft genome and assembly of Lutiella nitroferrum 2002.</title>
        <authorList>
            <consortium name="US DOE Joint Genome Institute (JGI-PGF)"/>
            <person name="Lucas S."/>
            <person name="Copeland A."/>
            <person name="Lapidus A."/>
            <person name="Glavina del Rio T."/>
            <person name="Tice H."/>
            <person name="Bruce D."/>
            <person name="Goodwin L."/>
            <person name="Pitluck S."/>
            <person name="Larimer F."/>
            <person name="Land M.L."/>
            <person name="Hauser L."/>
            <person name="Coates J.D."/>
        </authorList>
    </citation>
    <scope>NUCLEOTIDE SEQUENCE [LARGE SCALE GENOMIC DNA]</scope>
    <source>
        <strain evidence="1 2">2002</strain>
    </source>
</reference>
<dbReference type="InterPro" id="IPR012106">
    <property type="entry name" value="Phage_Mu_Gp1"/>
</dbReference>
<evidence type="ECO:0000313" key="1">
    <source>
        <dbReference type="EMBL" id="EEG08240.1"/>
    </source>
</evidence>
<accession>B9Z508</accession>
<gene>
    <name evidence="1" type="ORF">FuraDRAFT_2443</name>
</gene>
<dbReference type="Pfam" id="PF10123">
    <property type="entry name" value="Mu-like_Pro"/>
    <property type="match status" value="1"/>
</dbReference>
<dbReference type="RefSeq" id="WP_008954463.1">
    <property type="nucleotide sequence ID" value="NZ_ACIS01000006.1"/>
</dbReference>
<evidence type="ECO:0000313" key="2">
    <source>
        <dbReference type="Proteomes" id="UP000003165"/>
    </source>
</evidence>
<dbReference type="EMBL" id="ACIS01000006">
    <property type="protein sequence ID" value="EEG08240.1"/>
    <property type="molecule type" value="Genomic_DNA"/>
</dbReference>
<sequence length="854" mass="92723">MQRNRHRHFRLSDDSGRRQIRMLAGEAALPDDGTRQSWVTVTRTGSFTDPRYGRFAITRDMLLGMVKNFDARTLGVDVFLDVAHEPEKGAAATIKKLAVVGNKLRALVEWTDYGIEAVKTRGLKYLSADFHENFLDNEQGHFHGPLLQGAGLTNRPVIKHLDPVQLSCDAGGDTPVVIHPELARILLSEAKETMNKVLKALLEKLAAKKLSQVALDTVKQLGETQLKDVTDETEAERVCGLLEQAAVQLSEQLAQLPAGHAAPVIQLSVGSSLSPDTINAAVSKVLAEQAQTAKQLAETTDARRKLLSDTIGAAEGLDDGLKKELSERVATLINADWSEDQVRTLAQSQINAGNSIVAARQLSTLGYGPNGTPHIVVPNDGTKKLSDLYRDHLGRTDMAYALHLDPKAKLHPFCARVLSEFDRIHGYQLDAELKVLSQGATDMGSTSLPVGVQREVIREALSDLNVLALVQTLTDFGAQATTQIPYEIRDTSQVINDGVVYEGQPIPLAGVTQAMDMTFITPMKLALSVTNEVLHFTRASAINWDALARNIESNARVLRELVHRRICNELQRASDSYLAVPVANESFTAQLNGAKHTIKTTGFPIVRPFQARDLAGNAVGTAENPITVTLNSAVISQYDGSGKQAAGTYWRVLSYNLGTIQFVTQEGVPVTPANTGTNTISYGMATNVVKFDLDIQGGVTNEIWLNGLVQKIGSRKAMMSTQRYVQPNFLLMSPTLNDTITNAEQFVVERKRDGSNTNSDGDLATIKGVPSFGTNAPGVDMGDERILMGQRGVGAYTVAKPFITGEPIEMTNNGQPIGKKVAYGEEYNAITVPKPVRDRFTSVVVYSATARAAI</sequence>
<organism evidence="1 2">
    <name type="scientific">Pseudogulbenkiania ferrooxidans 2002</name>
    <dbReference type="NCBI Taxonomy" id="279714"/>
    <lineage>
        <taxon>Bacteria</taxon>
        <taxon>Pseudomonadati</taxon>
        <taxon>Pseudomonadota</taxon>
        <taxon>Betaproteobacteria</taxon>
        <taxon>Neisseriales</taxon>
        <taxon>Chromobacteriaceae</taxon>
        <taxon>Pseudogulbenkiania</taxon>
    </lineage>
</organism>
<dbReference type="eggNOG" id="COG4388">
    <property type="taxonomic scope" value="Bacteria"/>
</dbReference>
<keyword evidence="2" id="KW-1185">Reference proteome</keyword>